<feature type="region of interest" description="Disordered" evidence="1">
    <location>
        <begin position="123"/>
        <end position="152"/>
    </location>
</feature>
<proteinExistence type="predicted"/>
<protein>
    <submittedName>
        <fullName evidence="2">Uncharacterized protein</fullName>
    </submittedName>
</protein>
<organism evidence="2 3">
    <name type="scientific">Nocardiopsis changdeensis</name>
    <dbReference type="NCBI Taxonomy" id="2831969"/>
    <lineage>
        <taxon>Bacteria</taxon>
        <taxon>Bacillati</taxon>
        <taxon>Actinomycetota</taxon>
        <taxon>Actinomycetes</taxon>
        <taxon>Streptosporangiales</taxon>
        <taxon>Nocardiopsidaceae</taxon>
        <taxon>Nocardiopsis</taxon>
    </lineage>
</organism>
<dbReference type="EMBL" id="CP074133">
    <property type="protein sequence ID" value="QUX22976.1"/>
    <property type="molecule type" value="Genomic_DNA"/>
</dbReference>
<accession>A0ABX8BLL4</accession>
<evidence type="ECO:0000313" key="3">
    <source>
        <dbReference type="Proteomes" id="UP000676079"/>
    </source>
</evidence>
<keyword evidence="3" id="KW-1185">Reference proteome</keyword>
<dbReference type="Proteomes" id="UP000676079">
    <property type="component" value="Chromosome"/>
</dbReference>
<gene>
    <name evidence="2" type="ORF">KGD84_00765</name>
</gene>
<reference evidence="2 3" key="1">
    <citation type="submission" date="2021-05" db="EMBL/GenBank/DDBJ databases">
        <title>Direct Submission.</title>
        <authorList>
            <person name="Li K."/>
            <person name="Gao J."/>
        </authorList>
    </citation>
    <scope>NUCLEOTIDE SEQUENCE [LARGE SCALE GENOMIC DNA]</scope>
    <source>
        <strain evidence="2 3">Mg02</strain>
    </source>
</reference>
<evidence type="ECO:0000313" key="2">
    <source>
        <dbReference type="EMBL" id="QUX22976.1"/>
    </source>
</evidence>
<name>A0ABX8BLL4_9ACTN</name>
<dbReference type="RefSeq" id="WP_220564187.1">
    <property type="nucleotide sequence ID" value="NZ_CP074133.1"/>
</dbReference>
<evidence type="ECO:0000256" key="1">
    <source>
        <dbReference type="SAM" id="MobiDB-lite"/>
    </source>
</evidence>
<dbReference type="NCBIfam" id="NF047353">
    <property type="entry name" value="tube_lmo2291"/>
    <property type="match status" value="1"/>
</dbReference>
<sequence>MVLHQVPARSIILEVSDGATTPVWTEVGGKLTVTVNRAENEEFVDTTTMESNGFYSQDKMQEGATLTLEGRLVKDDTTGALEPGQALVTANASGKFGIESHAMYRFRYPMDTEWTVWDATTSVGEQGGNHNENTSFNATLSRSGPSTTVAVL</sequence>